<sequence>MRDVNGADAPGLHRDLPPLALLAEALSAAGHAVTLAGLTAAMQRLPAAVTASSPPVEWVRALANQAQLKGVSVLQLGWRRFDQRRLPALVRLDEGWFIAQAHARDAAPVDPSDETEDTVLLRDAQGEVHTCAESRLRDALVLWVRPRPTAAAPGASAGFLADNPALRLLWQAVFASRGWIVTVATATVVVNLLAVATSLFAMQVYDRVVPTLAYATLTTLVAGMAIATLMDWLLKILRARVLDSLAVSVDKTVSQQVFEHLLSLRLDLQPRSLGTLAAQVGGMESVRQFLTSSVLFGLIDLPFTLMFMAFIAVIGGPIAWVYAVLLPVAVGLGLVTQLRLRDLLKQQVSRSNERQGILVDAIRGAESIRAANAGWRFAQDWQHITDTIDAYAVQQKAISNTSQVTMGTLSSIAYVAAVVVGVWQIEAGTLTMGAMIACSILGGRVIGPVSQGVQYLTQWQSVRQSLDMVNQVLRLARDRGETQTLLVPEELPTQIALEKVRYSYPDSALKQLNIDRLTIQAGERVLVVGSIGCGKSTLLKVLAGLYRPAEGRVRLGDADLWEIEPQLLAGQVGYLPQSVHLFKGSLRNNLALSGTAGDSRLLKIASDLGVDAIASQSAQGMDLPLSEGGEGLSGGQKQLVALARVVINRPVVWLLDEPTASLDAESEARVWRVLAENVRPEDILVVATHRPQQAMKVATRVLVMHQGEVVHDGTPESILRTVATRPTPAPAPRRA</sequence>
<keyword evidence="12" id="KW-1185">Reference proteome</keyword>
<dbReference type="Pfam" id="PF00005">
    <property type="entry name" value="ABC_tran"/>
    <property type="match status" value="1"/>
</dbReference>
<feature type="transmembrane region" description="Helical" evidence="8">
    <location>
        <begin position="404"/>
        <end position="425"/>
    </location>
</feature>
<dbReference type="InterPro" id="IPR003593">
    <property type="entry name" value="AAA+_ATPase"/>
</dbReference>
<dbReference type="SMART" id="SM00382">
    <property type="entry name" value="AAA"/>
    <property type="match status" value="1"/>
</dbReference>
<dbReference type="AlphaFoldDB" id="A0A2U8FV74"/>
<evidence type="ECO:0000313" key="11">
    <source>
        <dbReference type="EMBL" id="AWI54688.1"/>
    </source>
</evidence>
<dbReference type="Gene3D" id="1.20.1560.10">
    <property type="entry name" value="ABC transporter type 1, transmembrane domain"/>
    <property type="match status" value="1"/>
</dbReference>
<organism evidence="11 12">
    <name type="scientific">Aquabacterium olei</name>
    <dbReference type="NCBI Taxonomy" id="1296669"/>
    <lineage>
        <taxon>Bacteria</taxon>
        <taxon>Pseudomonadati</taxon>
        <taxon>Pseudomonadota</taxon>
        <taxon>Betaproteobacteria</taxon>
        <taxon>Burkholderiales</taxon>
        <taxon>Aquabacterium</taxon>
    </lineage>
</organism>
<accession>A0A2U8FV74</accession>
<dbReference type="Proteomes" id="UP000244892">
    <property type="component" value="Chromosome"/>
</dbReference>
<keyword evidence="6 8" id="KW-1133">Transmembrane helix</keyword>
<dbReference type="PROSITE" id="PS00211">
    <property type="entry name" value="ABC_TRANSPORTER_1"/>
    <property type="match status" value="1"/>
</dbReference>
<dbReference type="KEGG" id="aon:DEH84_15595"/>
<evidence type="ECO:0000256" key="7">
    <source>
        <dbReference type="ARBA" id="ARBA00023136"/>
    </source>
</evidence>
<dbReference type="SUPFAM" id="SSF52540">
    <property type="entry name" value="P-loop containing nucleoside triphosphate hydrolases"/>
    <property type="match status" value="1"/>
</dbReference>
<comment type="subcellular location">
    <subcellularLocation>
        <location evidence="1">Cell membrane</location>
        <topology evidence="1">Multi-pass membrane protein</topology>
    </subcellularLocation>
</comment>
<dbReference type="InterPro" id="IPR017871">
    <property type="entry name" value="ABC_transporter-like_CS"/>
</dbReference>
<evidence type="ECO:0000256" key="4">
    <source>
        <dbReference type="ARBA" id="ARBA00022741"/>
    </source>
</evidence>
<feature type="transmembrane region" description="Helical" evidence="8">
    <location>
        <begin position="179"/>
        <end position="200"/>
    </location>
</feature>
<dbReference type="PROSITE" id="PS50929">
    <property type="entry name" value="ABC_TM1F"/>
    <property type="match status" value="1"/>
</dbReference>
<protein>
    <submittedName>
        <fullName evidence="11">ABC transporter ATP-binding protein</fullName>
    </submittedName>
</protein>
<feature type="transmembrane region" description="Helical" evidence="8">
    <location>
        <begin position="320"/>
        <end position="340"/>
    </location>
</feature>
<feature type="transmembrane region" description="Helical" evidence="8">
    <location>
        <begin position="212"/>
        <end position="234"/>
    </location>
</feature>
<dbReference type="InterPro" id="IPR036640">
    <property type="entry name" value="ABC1_TM_sf"/>
</dbReference>
<keyword evidence="7 8" id="KW-0472">Membrane</keyword>
<evidence type="ECO:0000256" key="2">
    <source>
        <dbReference type="ARBA" id="ARBA00022475"/>
    </source>
</evidence>
<feature type="domain" description="ABC transmembrane type-1" evidence="10">
    <location>
        <begin position="186"/>
        <end position="461"/>
    </location>
</feature>
<dbReference type="InterPro" id="IPR027417">
    <property type="entry name" value="P-loop_NTPase"/>
</dbReference>
<dbReference type="Pfam" id="PF00664">
    <property type="entry name" value="ABC_membrane"/>
    <property type="match status" value="1"/>
</dbReference>
<dbReference type="GO" id="GO:0034040">
    <property type="term" value="F:ATPase-coupled lipid transmembrane transporter activity"/>
    <property type="evidence" value="ECO:0007669"/>
    <property type="project" value="TreeGrafter"/>
</dbReference>
<dbReference type="SUPFAM" id="SSF90123">
    <property type="entry name" value="ABC transporter transmembrane region"/>
    <property type="match status" value="1"/>
</dbReference>
<evidence type="ECO:0000259" key="9">
    <source>
        <dbReference type="PROSITE" id="PS50893"/>
    </source>
</evidence>
<keyword evidence="4" id="KW-0547">Nucleotide-binding</keyword>
<evidence type="ECO:0000256" key="3">
    <source>
        <dbReference type="ARBA" id="ARBA00022692"/>
    </source>
</evidence>
<gene>
    <name evidence="11" type="ORF">DEH84_15595</name>
</gene>
<dbReference type="Gene3D" id="3.40.50.300">
    <property type="entry name" value="P-loop containing nucleotide triphosphate hydrolases"/>
    <property type="match status" value="1"/>
</dbReference>
<dbReference type="GO" id="GO:0005886">
    <property type="term" value="C:plasma membrane"/>
    <property type="evidence" value="ECO:0007669"/>
    <property type="project" value="UniProtKB-SubCell"/>
</dbReference>
<dbReference type="GO" id="GO:0005524">
    <property type="term" value="F:ATP binding"/>
    <property type="evidence" value="ECO:0007669"/>
    <property type="project" value="UniProtKB-KW"/>
</dbReference>
<evidence type="ECO:0000256" key="6">
    <source>
        <dbReference type="ARBA" id="ARBA00022989"/>
    </source>
</evidence>
<keyword evidence="2" id="KW-1003">Cell membrane</keyword>
<dbReference type="RefSeq" id="WP_109037679.1">
    <property type="nucleotide sequence ID" value="NZ_CP029210.1"/>
</dbReference>
<evidence type="ECO:0000313" key="12">
    <source>
        <dbReference type="Proteomes" id="UP000244892"/>
    </source>
</evidence>
<dbReference type="GO" id="GO:0140359">
    <property type="term" value="F:ABC-type transporter activity"/>
    <property type="evidence" value="ECO:0007669"/>
    <property type="project" value="InterPro"/>
</dbReference>
<proteinExistence type="predicted"/>
<keyword evidence="3 8" id="KW-0812">Transmembrane</keyword>
<dbReference type="OrthoDB" id="8554730at2"/>
<feature type="domain" description="ABC transporter" evidence="9">
    <location>
        <begin position="495"/>
        <end position="731"/>
    </location>
</feature>
<dbReference type="InterPro" id="IPR039421">
    <property type="entry name" value="Type_1_exporter"/>
</dbReference>
<dbReference type="InterPro" id="IPR003439">
    <property type="entry name" value="ABC_transporter-like_ATP-bd"/>
</dbReference>
<dbReference type="InterPro" id="IPR011527">
    <property type="entry name" value="ABC1_TM_dom"/>
</dbReference>
<evidence type="ECO:0000259" key="10">
    <source>
        <dbReference type="PROSITE" id="PS50929"/>
    </source>
</evidence>
<evidence type="ECO:0000256" key="8">
    <source>
        <dbReference type="SAM" id="Phobius"/>
    </source>
</evidence>
<reference evidence="11 12" key="1">
    <citation type="submission" date="2018-05" db="EMBL/GenBank/DDBJ databases">
        <title>complete genome sequence of Aquabacterium olei NBRC 110486.</title>
        <authorList>
            <person name="Tang B."/>
            <person name="Chang J."/>
            <person name="Zhang L."/>
            <person name="Yang H."/>
        </authorList>
    </citation>
    <scope>NUCLEOTIDE SEQUENCE [LARGE SCALE GENOMIC DNA]</scope>
    <source>
        <strain evidence="11 12">NBRC 110486</strain>
    </source>
</reference>
<evidence type="ECO:0000256" key="1">
    <source>
        <dbReference type="ARBA" id="ARBA00004651"/>
    </source>
</evidence>
<evidence type="ECO:0000256" key="5">
    <source>
        <dbReference type="ARBA" id="ARBA00022840"/>
    </source>
</evidence>
<dbReference type="PANTHER" id="PTHR24221:SF248">
    <property type="entry name" value="ABC TRANSPORTER TRANSMEMBRANE REGION"/>
    <property type="match status" value="1"/>
</dbReference>
<dbReference type="EMBL" id="CP029210">
    <property type="protein sequence ID" value="AWI54688.1"/>
    <property type="molecule type" value="Genomic_DNA"/>
</dbReference>
<feature type="transmembrane region" description="Helical" evidence="8">
    <location>
        <begin position="293"/>
        <end position="314"/>
    </location>
</feature>
<dbReference type="GO" id="GO:0016887">
    <property type="term" value="F:ATP hydrolysis activity"/>
    <property type="evidence" value="ECO:0007669"/>
    <property type="project" value="InterPro"/>
</dbReference>
<dbReference type="PANTHER" id="PTHR24221">
    <property type="entry name" value="ATP-BINDING CASSETTE SUB-FAMILY B"/>
    <property type="match status" value="1"/>
</dbReference>
<keyword evidence="5 11" id="KW-0067">ATP-binding</keyword>
<dbReference type="PROSITE" id="PS50893">
    <property type="entry name" value="ABC_TRANSPORTER_2"/>
    <property type="match status" value="1"/>
</dbReference>
<name>A0A2U8FV74_9BURK</name>